<name>A0A7J6F0W1_CANSA</name>
<reference evidence="2 3" key="1">
    <citation type="journal article" date="2020" name="bioRxiv">
        <title>Sequence and annotation of 42 cannabis genomes reveals extensive copy number variation in cannabinoid synthesis and pathogen resistance genes.</title>
        <authorList>
            <person name="Mckernan K.J."/>
            <person name="Helbert Y."/>
            <person name="Kane L.T."/>
            <person name="Ebling H."/>
            <person name="Zhang L."/>
            <person name="Liu B."/>
            <person name="Eaton Z."/>
            <person name="Mclaughlin S."/>
            <person name="Kingan S."/>
            <person name="Baybayan P."/>
            <person name="Concepcion G."/>
            <person name="Jordan M."/>
            <person name="Riva A."/>
            <person name="Barbazuk W."/>
            <person name="Harkins T."/>
        </authorList>
    </citation>
    <scope>NUCLEOTIDE SEQUENCE [LARGE SCALE GENOMIC DNA]</scope>
    <source>
        <strain evidence="3">cv. Jamaican Lion 4</strain>
        <tissue evidence="2">Leaf</tissue>
    </source>
</reference>
<dbReference type="AlphaFoldDB" id="A0A7J6F0W1"/>
<gene>
    <name evidence="2" type="ORF">G4B88_028432</name>
</gene>
<dbReference type="EMBL" id="JAATIQ010000284">
    <property type="protein sequence ID" value="KAF4364312.1"/>
    <property type="molecule type" value="Genomic_DNA"/>
</dbReference>
<feature type="region of interest" description="Disordered" evidence="1">
    <location>
        <begin position="97"/>
        <end position="134"/>
    </location>
</feature>
<proteinExistence type="predicted"/>
<keyword evidence="3" id="KW-1185">Reference proteome</keyword>
<protein>
    <submittedName>
        <fullName evidence="2">Uncharacterized protein</fullName>
    </submittedName>
</protein>
<evidence type="ECO:0000256" key="1">
    <source>
        <dbReference type="SAM" id="MobiDB-lite"/>
    </source>
</evidence>
<evidence type="ECO:0000313" key="2">
    <source>
        <dbReference type="EMBL" id="KAF4364312.1"/>
    </source>
</evidence>
<accession>A0A7J6F0W1</accession>
<sequence length="156" mass="17408">MPELALRLYLQKIFDEMPMKNIICWTSMVSGYVHYNKLDRSFFSLGTLSIDKIHHYPLDTSIVLYKKFSVRFSVTEALWTILRELKKLLPFLSTPQEWDPTQQHHKDHPGTSPDPVGLTRDNEDDGALTTISGSGGNTGAVVEVGAVASSLKSTIG</sequence>
<organism evidence="2 3">
    <name type="scientific">Cannabis sativa</name>
    <name type="common">Hemp</name>
    <name type="synonym">Marijuana</name>
    <dbReference type="NCBI Taxonomy" id="3483"/>
    <lineage>
        <taxon>Eukaryota</taxon>
        <taxon>Viridiplantae</taxon>
        <taxon>Streptophyta</taxon>
        <taxon>Embryophyta</taxon>
        <taxon>Tracheophyta</taxon>
        <taxon>Spermatophyta</taxon>
        <taxon>Magnoliopsida</taxon>
        <taxon>eudicotyledons</taxon>
        <taxon>Gunneridae</taxon>
        <taxon>Pentapetalae</taxon>
        <taxon>rosids</taxon>
        <taxon>fabids</taxon>
        <taxon>Rosales</taxon>
        <taxon>Cannabaceae</taxon>
        <taxon>Cannabis</taxon>
    </lineage>
</organism>
<dbReference type="Proteomes" id="UP000583929">
    <property type="component" value="Unassembled WGS sequence"/>
</dbReference>
<evidence type="ECO:0000313" key="3">
    <source>
        <dbReference type="Proteomes" id="UP000583929"/>
    </source>
</evidence>
<comment type="caution">
    <text evidence="2">The sequence shown here is derived from an EMBL/GenBank/DDBJ whole genome shotgun (WGS) entry which is preliminary data.</text>
</comment>